<protein>
    <submittedName>
        <fullName evidence="1">Uncharacterized protein</fullName>
    </submittedName>
</protein>
<evidence type="ECO:0000313" key="1">
    <source>
        <dbReference type="EMBL" id="BBX87949.1"/>
    </source>
</evidence>
<evidence type="ECO:0000313" key="2">
    <source>
        <dbReference type="Proteomes" id="UP000465609"/>
    </source>
</evidence>
<gene>
    <name evidence="1" type="ORF">MAUB_58220</name>
</gene>
<reference evidence="1 2" key="1">
    <citation type="journal article" date="2019" name="Emerg. Microbes Infect.">
        <title>Comprehensive subspecies identification of 175 nontuberculous mycobacteria species based on 7547 genomic profiles.</title>
        <authorList>
            <person name="Matsumoto Y."/>
            <person name="Kinjo T."/>
            <person name="Motooka D."/>
            <person name="Nabeya D."/>
            <person name="Jung N."/>
            <person name="Uechi K."/>
            <person name="Horii T."/>
            <person name="Iida T."/>
            <person name="Fujita J."/>
            <person name="Nakamura S."/>
        </authorList>
    </citation>
    <scope>NUCLEOTIDE SEQUENCE [LARGE SCALE GENOMIC DNA]</scope>
    <source>
        <strain evidence="1 2">JCM 15296</strain>
    </source>
</reference>
<keyword evidence="2" id="KW-1185">Reference proteome</keyword>
<name>A0ABM7IMA4_9MYCO</name>
<dbReference type="EMBL" id="AP022577">
    <property type="protein sequence ID" value="BBX87949.1"/>
    <property type="molecule type" value="Genomic_DNA"/>
</dbReference>
<dbReference type="RefSeq" id="WP_138230374.1">
    <property type="nucleotide sequence ID" value="NZ_AP022577.1"/>
</dbReference>
<proteinExistence type="predicted"/>
<dbReference type="Proteomes" id="UP000465609">
    <property type="component" value="Chromosome"/>
</dbReference>
<organism evidence="1 2">
    <name type="scientific">Mycolicibacterium aubagnense</name>
    <dbReference type="NCBI Taxonomy" id="319707"/>
    <lineage>
        <taxon>Bacteria</taxon>
        <taxon>Bacillati</taxon>
        <taxon>Actinomycetota</taxon>
        <taxon>Actinomycetes</taxon>
        <taxon>Mycobacteriales</taxon>
        <taxon>Mycobacteriaceae</taxon>
        <taxon>Mycolicibacterium</taxon>
    </lineage>
</organism>
<accession>A0ABM7IMA4</accession>
<sequence>MSALPGSFAPVVADLQRSGYRIDIHALPESSVDDMQRRAGLFGLIPRNDSLLFEVDINGQSIGRVGVHPGSPLPQQIEWIADQISTAMAENMRVDGKSVTWPPCPDGNMPMKPNIIAGEAVWVSPYPGSTMAPVPVGHWGSPS</sequence>